<gene>
    <name evidence="3" type="ORF">TrRE_jg13446</name>
</gene>
<organism evidence="3 4">
    <name type="scientific">Triparma retinervis</name>
    <dbReference type="NCBI Taxonomy" id="2557542"/>
    <lineage>
        <taxon>Eukaryota</taxon>
        <taxon>Sar</taxon>
        <taxon>Stramenopiles</taxon>
        <taxon>Ochrophyta</taxon>
        <taxon>Bolidophyceae</taxon>
        <taxon>Parmales</taxon>
        <taxon>Triparmaceae</taxon>
        <taxon>Triparma</taxon>
    </lineage>
</organism>
<dbReference type="EMBL" id="BRXZ01002819">
    <property type="protein sequence ID" value="GMH70834.1"/>
    <property type="molecule type" value="Genomic_DNA"/>
</dbReference>
<evidence type="ECO:0000256" key="1">
    <source>
        <dbReference type="ARBA" id="ARBA00013275"/>
    </source>
</evidence>
<keyword evidence="4" id="KW-1185">Reference proteome</keyword>
<feature type="domain" description="AMP-dependent synthetase/ligase" evidence="2">
    <location>
        <begin position="4"/>
        <end position="184"/>
    </location>
</feature>
<feature type="non-terminal residue" evidence="3">
    <location>
        <position position="1"/>
    </location>
</feature>
<comment type="caution">
    <text evidence="3">The sequence shown here is derived from an EMBL/GenBank/DDBJ whole genome shotgun (WGS) entry which is preliminary data.</text>
</comment>
<dbReference type="SUPFAM" id="SSF56801">
    <property type="entry name" value="Acetyl-CoA synthetase-like"/>
    <property type="match status" value="1"/>
</dbReference>
<dbReference type="InterPro" id="IPR042099">
    <property type="entry name" value="ANL_N_sf"/>
</dbReference>
<sequence length="184" mass="20393">TCKNSFGLKDGDVFACVADAGWITGHSYIVYGPLLNGVTSFMFESTPMYPDEGRYWDCVERHKINVFYTAPTAIRSLMRFGDEAPNKYDLSSLRVLGTVGEPINPEAWRWYYEVVGREKCSVVDTYWQTETGGHVITNYPGVTPMKPGSCTLPCFGIDAVVLDSQTGKEIEGNDVEGVLAIKQP</sequence>
<dbReference type="Proteomes" id="UP001165082">
    <property type="component" value="Unassembled WGS sequence"/>
</dbReference>
<dbReference type="AlphaFoldDB" id="A0A9W7E760"/>
<name>A0A9W7E760_9STRA</name>
<dbReference type="PANTHER" id="PTHR24095:SF14">
    <property type="entry name" value="ACETYL-COENZYME A SYNTHETASE 1"/>
    <property type="match status" value="1"/>
</dbReference>
<dbReference type="EC" id="6.2.1.1" evidence="1"/>
<proteinExistence type="predicted"/>
<reference evidence="3" key="1">
    <citation type="submission" date="2022-07" db="EMBL/GenBank/DDBJ databases">
        <title>Genome analysis of Parmales, a sister group of diatoms, reveals the evolutionary specialization of diatoms from phago-mixotrophs to photoautotrophs.</title>
        <authorList>
            <person name="Ban H."/>
            <person name="Sato S."/>
            <person name="Yoshikawa S."/>
            <person name="Kazumasa Y."/>
            <person name="Nakamura Y."/>
            <person name="Ichinomiya M."/>
            <person name="Saitoh K."/>
            <person name="Sato N."/>
            <person name="Blanc-Mathieu R."/>
            <person name="Endo H."/>
            <person name="Kuwata A."/>
            <person name="Ogata H."/>
        </authorList>
    </citation>
    <scope>NUCLEOTIDE SEQUENCE</scope>
</reference>
<dbReference type="PANTHER" id="PTHR24095">
    <property type="entry name" value="ACETYL-COENZYME A SYNTHETASE"/>
    <property type="match status" value="1"/>
</dbReference>
<protein>
    <recommendedName>
        <fullName evidence="1">acetate--CoA ligase</fullName>
        <ecNumber evidence="1">6.2.1.1</ecNumber>
    </recommendedName>
</protein>
<evidence type="ECO:0000313" key="3">
    <source>
        <dbReference type="EMBL" id="GMH70834.1"/>
    </source>
</evidence>
<dbReference type="OrthoDB" id="1706066at2759"/>
<evidence type="ECO:0000259" key="2">
    <source>
        <dbReference type="Pfam" id="PF00501"/>
    </source>
</evidence>
<dbReference type="GO" id="GO:0003987">
    <property type="term" value="F:acetate-CoA ligase activity"/>
    <property type="evidence" value="ECO:0007669"/>
    <property type="project" value="UniProtKB-EC"/>
</dbReference>
<dbReference type="GO" id="GO:0006085">
    <property type="term" value="P:acetyl-CoA biosynthetic process"/>
    <property type="evidence" value="ECO:0007669"/>
    <property type="project" value="TreeGrafter"/>
</dbReference>
<feature type="non-terminal residue" evidence="3">
    <location>
        <position position="184"/>
    </location>
</feature>
<dbReference type="InterPro" id="IPR000873">
    <property type="entry name" value="AMP-dep_synth/lig_dom"/>
</dbReference>
<dbReference type="Pfam" id="PF00501">
    <property type="entry name" value="AMP-binding"/>
    <property type="match status" value="1"/>
</dbReference>
<accession>A0A9W7E760</accession>
<evidence type="ECO:0000313" key="4">
    <source>
        <dbReference type="Proteomes" id="UP001165082"/>
    </source>
</evidence>
<dbReference type="Gene3D" id="3.40.50.12780">
    <property type="entry name" value="N-terminal domain of ligase-like"/>
    <property type="match status" value="1"/>
</dbReference>